<dbReference type="OrthoDB" id="6090063at2759"/>
<dbReference type="GO" id="GO:0003677">
    <property type="term" value="F:DNA binding"/>
    <property type="evidence" value="ECO:0007669"/>
    <property type="project" value="UniProtKB-KW"/>
</dbReference>
<name>A0A6J8ANQ0_MYTCO</name>
<dbReference type="Gene3D" id="1.10.443.10">
    <property type="entry name" value="Intergrase catalytic core"/>
    <property type="match status" value="1"/>
</dbReference>
<dbReference type="Gene3D" id="1.10.150.130">
    <property type="match status" value="1"/>
</dbReference>
<dbReference type="PANTHER" id="PTHR35617:SF3">
    <property type="entry name" value="CORE-BINDING (CB) DOMAIN-CONTAINING PROTEIN"/>
    <property type="match status" value="1"/>
</dbReference>
<keyword evidence="5" id="KW-1185">Reference proteome</keyword>
<gene>
    <name evidence="4" type="ORF">MCOR_9816</name>
</gene>
<protein>
    <recommendedName>
        <fullName evidence="3">Core-binding (CB) domain-containing protein</fullName>
    </recommendedName>
</protein>
<dbReference type="EMBL" id="CACVKT020001754">
    <property type="protein sequence ID" value="CAC5371315.1"/>
    <property type="molecule type" value="Genomic_DNA"/>
</dbReference>
<organism evidence="4 5">
    <name type="scientific">Mytilus coruscus</name>
    <name type="common">Sea mussel</name>
    <dbReference type="NCBI Taxonomy" id="42192"/>
    <lineage>
        <taxon>Eukaryota</taxon>
        <taxon>Metazoa</taxon>
        <taxon>Spiralia</taxon>
        <taxon>Lophotrochozoa</taxon>
        <taxon>Mollusca</taxon>
        <taxon>Bivalvia</taxon>
        <taxon>Autobranchia</taxon>
        <taxon>Pteriomorphia</taxon>
        <taxon>Mytilida</taxon>
        <taxon>Mytiloidea</taxon>
        <taxon>Mytilidae</taxon>
        <taxon>Mytilinae</taxon>
        <taxon>Mytilus</taxon>
    </lineage>
</organism>
<dbReference type="InterPro" id="IPR010998">
    <property type="entry name" value="Integrase_recombinase_N"/>
</dbReference>
<keyword evidence="1" id="KW-0238">DNA-binding</keyword>
<feature type="domain" description="Core-binding (CB)" evidence="3">
    <location>
        <begin position="181"/>
        <end position="261"/>
    </location>
</feature>
<evidence type="ECO:0000256" key="1">
    <source>
        <dbReference type="ARBA" id="ARBA00023125"/>
    </source>
</evidence>
<evidence type="ECO:0000259" key="3">
    <source>
        <dbReference type="PROSITE" id="PS51900"/>
    </source>
</evidence>
<keyword evidence="2" id="KW-0233">DNA recombination</keyword>
<proteinExistence type="predicted"/>
<dbReference type="InterPro" id="IPR011010">
    <property type="entry name" value="DNA_brk_join_enz"/>
</dbReference>
<dbReference type="InterPro" id="IPR013762">
    <property type="entry name" value="Integrase-like_cat_sf"/>
</dbReference>
<sequence>MADGHSEQHGFEGSPYHWQEQCSSRSVESHQNTSNRVDFKQDNCWSNFSSVGCSSDRPFCFMGEQANQSFLYMDTPSQCTSIGCIDNTMGERVCLCFPSNLSDTEDIKVYEAVPLSDYLNSTSMAQEILVSRNSPVVNSASYQTTTLGEFVDSTQNQDMSSESSNVEFSRMAPLDRNFKAGGFSESARNLLNASWRKGTQRNYIAKFEKYSSWCTGKQIDPYSATLSQIADFLASLFESGLQYRTISGYHSMLSAVLSPIDNYLVGQHPYISRLIKGVFHSRPPKTNLLPEWDLEIVLKALENEPFEPLCEASLKFITFKTVFLIAITTFRRCSDLQSLRIDKASMKVQEKGITFIRHGLSKQDRQSHFGEKIHVPHFPERELLDPKRSIIIYLDKTKNIRQKLEASDKVKLFLAMKEPHKPVTSVTISSWIVQTIRSAYSNDNLKVKGHSTRAIAPSWALYKGASTKSILDAADWSSESTFVRFYLRDLDSCKVLQ</sequence>
<dbReference type="GO" id="GO:0015074">
    <property type="term" value="P:DNA integration"/>
    <property type="evidence" value="ECO:0007669"/>
    <property type="project" value="InterPro"/>
</dbReference>
<accession>A0A6J8ANQ0</accession>
<dbReference type="InterPro" id="IPR044068">
    <property type="entry name" value="CB"/>
</dbReference>
<evidence type="ECO:0000313" key="5">
    <source>
        <dbReference type="Proteomes" id="UP000507470"/>
    </source>
</evidence>
<dbReference type="Proteomes" id="UP000507470">
    <property type="component" value="Unassembled WGS sequence"/>
</dbReference>
<evidence type="ECO:0000256" key="2">
    <source>
        <dbReference type="ARBA" id="ARBA00023172"/>
    </source>
</evidence>
<evidence type="ECO:0000313" key="4">
    <source>
        <dbReference type="EMBL" id="CAC5371315.1"/>
    </source>
</evidence>
<dbReference type="SUPFAM" id="SSF56349">
    <property type="entry name" value="DNA breaking-rejoining enzymes"/>
    <property type="match status" value="1"/>
</dbReference>
<dbReference type="GO" id="GO:0006310">
    <property type="term" value="P:DNA recombination"/>
    <property type="evidence" value="ECO:0007669"/>
    <property type="project" value="UniProtKB-KW"/>
</dbReference>
<dbReference type="PROSITE" id="PS51900">
    <property type="entry name" value="CB"/>
    <property type="match status" value="1"/>
</dbReference>
<reference evidence="4 5" key="1">
    <citation type="submission" date="2020-06" db="EMBL/GenBank/DDBJ databases">
        <authorList>
            <person name="Li R."/>
            <person name="Bekaert M."/>
        </authorList>
    </citation>
    <scope>NUCLEOTIDE SEQUENCE [LARGE SCALE GENOMIC DNA]</scope>
    <source>
        <strain evidence="5">wild</strain>
    </source>
</reference>
<dbReference type="PANTHER" id="PTHR35617">
    <property type="entry name" value="PHAGE_INTEGRASE DOMAIN-CONTAINING PROTEIN"/>
    <property type="match status" value="1"/>
</dbReference>
<dbReference type="AlphaFoldDB" id="A0A6J8ANQ0"/>